<dbReference type="SUPFAM" id="SSF55961">
    <property type="entry name" value="Bet v1-like"/>
    <property type="match status" value="1"/>
</dbReference>
<dbReference type="InterPro" id="IPR023393">
    <property type="entry name" value="START-like_dom_sf"/>
</dbReference>
<dbReference type="OrthoDB" id="1929286at2759"/>
<accession>A0A9D4ZN05</accession>
<gene>
    <name evidence="2" type="ORF">GOP47_0001381</name>
</gene>
<dbReference type="CDD" id="cd07821">
    <property type="entry name" value="PYR_PYL_RCAR_like"/>
    <property type="match status" value="1"/>
</dbReference>
<dbReference type="Pfam" id="PF10604">
    <property type="entry name" value="Polyketide_cyc2"/>
    <property type="match status" value="1"/>
</dbReference>
<organism evidence="2 3">
    <name type="scientific">Adiantum capillus-veneris</name>
    <name type="common">Maidenhair fern</name>
    <dbReference type="NCBI Taxonomy" id="13818"/>
    <lineage>
        <taxon>Eukaryota</taxon>
        <taxon>Viridiplantae</taxon>
        <taxon>Streptophyta</taxon>
        <taxon>Embryophyta</taxon>
        <taxon>Tracheophyta</taxon>
        <taxon>Polypodiopsida</taxon>
        <taxon>Polypodiidae</taxon>
        <taxon>Polypodiales</taxon>
        <taxon>Pteridineae</taxon>
        <taxon>Pteridaceae</taxon>
        <taxon>Vittarioideae</taxon>
        <taxon>Adiantum</taxon>
    </lineage>
</organism>
<dbReference type="PANTHER" id="PTHR33789:SF5">
    <property type="entry name" value="BET V I_MAJOR LATEX PROTEIN DOMAIN-CONTAINING PROTEIN"/>
    <property type="match status" value="1"/>
</dbReference>
<dbReference type="Proteomes" id="UP000886520">
    <property type="component" value="Chromosome 2"/>
</dbReference>
<dbReference type="Gene3D" id="3.30.530.20">
    <property type="match status" value="1"/>
</dbReference>
<sequence length="209" mass="22871">MEVERGCEVGIADRSAEDEETEGGGKKEVEWRVWAEEEVAAPAKRVWAVVSQFCRAEVWLAGLETCEKVEGEEGVAGCVRLCTGSSDFSAGGLKVEGTGPAVGAAGSEAAQPVAKNWSRERLTRLDEAGMLLSYEVLDSNLGLRRYSATFQVLEGTTDSTTALSKSCRLRWTADLDPVPLTTNDRLSDLLRLLFRRNVQKLRHILPKNV</sequence>
<dbReference type="InterPro" id="IPR053249">
    <property type="entry name" value="LFS"/>
</dbReference>
<evidence type="ECO:0000256" key="1">
    <source>
        <dbReference type="SAM" id="MobiDB-lite"/>
    </source>
</evidence>
<keyword evidence="3" id="KW-1185">Reference proteome</keyword>
<name>A0A9D4ZN05_ADICA</name>
<comment type="caution">
    <text evidence="2">The sequence shown here is derived from an EMBL/GenBank/DDBJ whole genome shotgun (WGS) entry which is preliminary data.</text>
</comment>
<dbReference type="InterPro" id="IPR019587">
    <property type="entry name" value="Polyketide_cyclase/dehydratase"/>
</dbReference>
<evidence type="ECO:0000313" key="2">
    <source>
        <dbReference type="EMBL" id="KAI5081638.1"/>
    </source>
</evidence>
<dbReference type="EMBL" id="JABFUD020000003">
    <property type="protein sequence ID" value="KAI5081638.1"/>
    <property type="molecule type" value="Genomic_DNA"/>
</dbReference>
<evidence type="ECO:0000313" key="3">
    <source>
        <dbReference type="Proteomes" id="UP000886520"/>
    </source>
</evidence>
<feature type="region of interest" description="Disordered" evidence="1">
    <location>
        <begin position="1"/>
        <end position="26"/>
    </location>
</feature>
<proteinExistence type="predicted"/>
<dbReference type="PANTHER" id="PTHR33789">
    <property type="entry name" value="LACHRYMATORY-FACTOR SYNTHASE"/>
    <property type="match status" value="1"/>
</dbReference>
<reference evidence="2" key="1">
    <citation type="submission" date="2021-01" db="EMBL/GenBank/DDBJ databases">
        <title>Adiantum capillus-veneris genome.</title>
        <authorList>
            <person name="Fang Y."/>
            <person name="Liao Q."/>
        </authorList>
    </citation>
    <scope>NUCLEOTIDE SEQUENCE</scope>
    <source>
        <strain evidence="2">H3</strain>
        <tissue evidence="2">Leaf</tissue>
    </source>
</reference>
<dbReference type="AlphaFoldDB" id="A0A9D4ZN05"/>
<protein>
    <submittedName>
        <fullName evidence="2">Uncharacterized protein</fullName>
    </submittedName>
</protein>